<dbReference type="Gene3D" id="3.40.109.10">
    <property type="entry name" value="NADH Oxidase"/>
    <property type="match status" value="1"/>
</dbReference>
<dbReference type="EMBL" id="JABEPP010000005">
    <property type="protein sequence ID" value="NNM74128.1"/>
    <property type="molecule type" value="Genomic_DNA"/>
</dbReference>
<dbReference type="PANTHER" id="PTHR23026:SF90">
    <property type="entry name" value="IODOTYROSINE DEIODINASE 1"/>
    <property type="match status" value="1"/>
</dbReference>
<keyword evidence="2" id="KW-0288">FMN</keyword>
<feature type="domain" description="Nitroreductase" evidence="4">
    <location>
        <begin position="24"/>
        <end position="211"/>
    </location>
</feature>
<accession>A0A849I9R2</accession>
<comment type="caution">
    <text evidence="5">The sequence shown here is derived from an EMBL/GenBank/DDBJ whole genome shotgun (WGS) entry which is preliminary data.</text>
</comment>
<name>A0A849I9R2_9HYPH</name>
<organism evidence="5 6">
    <name type="scientific">Enterovirga aerilata</name>
    <dbReference type="NCBI Taxonomy" id="2730920"/>
    <lineage>
        <taxon>Bacteria</taxon>
        <taxon>Pseudomonadati</taxon>
        <taxon>Pseudomonadota</taxon>
        <taxon>Alphaproteobacteria</taxon>
        <taxon>Hyphomicrobiales</taxon>
        <taxon>Methylobacteriaceae</taxon>
        <taxon>Enterovirga</taxon>
    </lineage>
</organism>
<sequence length="237" mass="26160">MTRPRAALPTAPNEYRDALEELLQRRSSCRAFLPQAVDRDTIEALFRLAQRSPSGCNAQPWNVVVTSGEGTERFRAALSAYAASNPQPDPDLPFPREYQGVYKQRRRDTAWSLYRSVGVEYGDREGSARQMLQNFSFFGAPHVAIITSDEALGAYGLVDCGLFVGMLLLAAESLGVAAVPQGALGEHSKFVRRFLGIGDDRLVVCGVSFGYPDRKHPANNFRTTRADLREVVTFVDA</sequence>
<dbReference type="PANTHER" id="PTHR23026">
    <property type="entry name" value="NADPH NITROREDUCTASE"/>
    <property type="match status" value="1"/>
</dbReference>
<dbReference type="Proteomes" id="UP000564885">
    <property type="component" value="Unassembled WGS sequence"/>
</dbReference>
<dbReference type="InterPro" id="IPR000415">
    <property type="entry name" value="Nitroreductase-like"/>
</dbReference>
<dbReference type="GO" id="GO:0016491">
    <property type="term" value="F:oxidoreductase activity"/>
    <property type="evidence" value="ECO:0007669"/>
    <property type="project" value="UniProtKB-KW"/>
</dbReference>
<dbReference type="Pfam" id="PF00881">
    <property type="entry name" value="Nitroreductase"/>
    <property type="match status" value="1"/>
</dbReference>
<reference evidence="5 6" key="1">
    <citation type="submission" date="2020-04" db="EMBL/GenBank/DDBJ databases">
        <title>Enterovirga sp. isolate from soil.</title>
        <authorList>
            <person name="Chea S."/>
            <person name="Kim D.-U."/>
        </authorList>
    </citation>
    <scope>NUCLEOTIDE SEQUENCE [LARGE SCALE GENOMIC DNA]</scope>
    <source>
        <strain evidence="5 6">DB1703</strain>
    </source>
</reference>
<dbReference type="CDD" id="cd02136">
    <property type="entry name" value="PnbA_NfnB-like"/>
    <property type="match status" value="1"/>
</dbReference>
<evidence type="ECO:0000256" key="1">
    <source>
        <dbReference type="ARBA" id="ARBA00022630"/>
    </source>
</evidence>
<dbReference type="AlphaFoldDB" id="A0A849I9R2"/>
<dbReference type="InterPro" id="IPR050627">
    <property type="entry name" value="Nitroreductase/BluB"/>
</dbReference>
<protein>
    <submittedName>
        <fullName evidence="5">Nitroreductase</fullName>
    </submittedName>
</protein>
<proteinExistence type="predicted"/>
<evidence type="ECO:0000256" key="3">
    <source>
        <dbReference type="ARBA" id="ARBA00023002"/>
    </source>
</evidence>
<evidence type="ECO:0000313" key="5">
    <source>
        <dbReference type="EMBL" id="NNM74128.1"/>
    </source>
</evidence>
<evidence type="ECO:0000313" key="6">
    <source>
        <dbReference type="Proteomes" id="UP000564885"/>
    </source>
</evidence>
<gene>
    <name evidence="5" type="ORF">HJG44_17270</name>
</gene>
<keyword evidence="6" id="KW-1185">Reference proteome</keyword>
<keyword evidence="1" id="KW-0285">Flavoprotein</keyword>
<keyword evidence="3" id="KW-0560">Oxidoreductase</keyword>
<evidence type="ECO:0000256" key="2">
    <source>
        <dbReference type="ARBA" id="ARBA00022643"/>
    </source>
</evidence>
<evidence type="ECO:0000259" key="4">
    <source>
        <dbReference type="Pfam" id="PF00881"/>
    </source>
</evidence>
<dbReference type="SUPFAM" id="SSF55469">
    <property type="entry name" value="FMN-dependent nitroreductase-like"/>
    <property type="match status" value="1"/>
</dbReference>
<dbReference type="InterPro" id="IPR029479">
    <property type="entry name" value="Nitroreductase"/>
</dbReference>